<dbReference type="GO" id="GO:0008519">
    <property type="term" value="F:ammonium channel activity"/>
    <property type="evidence" value="ECO:0007669"/>
    <property type="project" value="InterPro"/>
</dbReference>
<dbReference type="InterPro" id="IPR024041">
    <property type="entry name" value="NH4_transpt_AmtB-like_dom"/>
</dbReference>
<sequence>MHTIQIDDPVGVVPVHVVGSVWGMISPAIFICRELSTNTNKFQHYFAEIMKGFKQTKITIQILQHSPIGLRLSRLDEELGADLLEHGLSGVNLMTYTIEKKLTARELSAVMMIIVRWRAKAKMGTLRRRRVANFEATANAAPNDARMTQLQNRRKNSSPSP</sequence>
<dbReference type="WBParaSite" id="ACAC_0000114901-mRNA-1">
    <property type="protein sequence ID" value="ACAC_0000114901-mRNA-1"/>
    <property type="gene ID" value="ACAC_0000114901"/>
</dbReference>
<dbReference type="Proteomes" id="UP000035642">
    <property type="component" value="Unassembled WGS sequence"/>
</dbReference>
<accession>A0A158P6J9</accession>
<keyword evidence="2" id="KW-0812">Transmembrane</keyword>
<evidence type="ECO:0000256" key="4">
    <source>
        <dbReference type="ARBA" id="ARBA00023136"/>
    </source>
</evidence>
<dbReference type="SUPFAM" id="SSF111352">
    <property type="entry name" value="Ammonium transporter"/>
    <property type="match status" value="1"/>
</dbReference>
<dbReference type="AlphaFoldDB" id="A0A158P6J9"/>
<evidence type="ECO:0000313" key="7">
    <source>
        <dbReference type="Proteomes" id="UP000035642"/>
    </source>
</evidence>
<evidence type="ECO:0000256" key="1">
    <source>
        <dbReference type="ARBA" id="ARBA00004141"/>
    </source>
</evidence>
<feature type="region of interest" description="Disordered" evidence="5">
    <location>
        <begin position="142"/>
        <end position="161"/>
    </location>
</feature>
<evidence type="ECO:0000256" key="3">
    <source>
        <dbReference type="ARBA" id="ARBA00022989"/>
    </source>
</evidence>
<proteinExistence type="predicted"/>
<dbReference type="Pfam" id="PF00909">
    <property type="entry name" value="Ammonium_transp"/>
    <property type="match status" value="1"/>
</dbReference>
<keyword evidence="4" id="KW-0472">Membrane</keyword>
<organism evidence="7 8">
    <name type="scientific">Angiostrongylus cantonensis</name>
    <name type="common">Rat lungworm</name>
    <dbReference type="NCBI Taxonomy" id="6313"/>
    <lineage>
        <taxon>Eukaryota</taxon>
        <taxon>Metazoa</taxon>
        <taxon>Ecdysozoa</taxon>
        <taxon>Nematoda</taxon>
        <taxon>Chromadorea</taxon>
        <taxon>Rhabditida</taxon>
        <taxon>Rhabditina</taxon>
        <taxon>Rhabditomorpha</taxon>
        <taxon>Strongyloidea</taxon>
        <taxon>Metastrongylidae</taxon>
        <taxon>Angiostrongylus</taxon>
    </lineage>
</organism>
<dbReference type="InterPro" id="IPR029020">
    <property type="entry name" value="Ammonium/urea_transptr"/>
</dbReference>
<protein>
    <submittedName>
        <fullName evidence="8">Ammonium_transp domain-containing protein</fullName>
    </submittedName>
</protein>
<dbReference type="GO" id="GO:0016020">
    <property type="term" value="C:membrane"/>
    <property type="evidence" value="ECO:0007669"/>
    <property type="project" value="UniProtKB-SubCell"/>
</dbReference>
<evidence type="ECO:0000259" key="6">
    <source>
        <dbReference type="Pfam" id="PF00909"/>
    </source>
</evidence>
<evidence type="ECO:0000256" key="2">
    <source>
        <dbReference type="ARBA" id="ARBA00022692"/>
    </source>
</evidence>
<reference evidence="7" key="1">
    <citation type="submission" date="2012-09" db="EMBL/GenBank/DDBJ databases">
        <authorList>
            <person name="Martin A.A."/>
        </authorList>
    </citation>
    <scope>NUCLEOTIDE SEQUENCE</scope>
</reference>
<comment type="subcellular location">
    <subcellularLocation>
        <location evidence="1">Membrane</location>
        <topology evidence="1">Multi-pass membrane protein</topology>
    </subcellularLocation>
</comment>
<feature type="compositionally biased region" description="Basic residues" evidence="5">
    <location>
        <begin position="152"/>
        <end position="161"/>
    </location>
</feature>
<dbReference type="Gene3D" id="1.10.3430.10">
    <property type="entry name" value="Ammonium transporter AmtB like domains"/>
    <property type="match status" value="1"/>
</dbReference>
<dbReference type="STRING" id="6313.A0A158P6J9"/>
<keyword evidence="7" id="KW-1185">Reference proteome</keyword>
<evidence type="ECO:0000256" key="5">
    <source>
        <dbReference type="SAM" id="MobiDB-lite"/>
    </source>
</evidence>
<name>A0A158P6J9_ANGCA</name>
<evidence type="ECO:0000313" key="8">
    <source>
        <dbReference type="WBParaSite" id="ACAC_0000114901-mRNA-1"/>
    </source>
</evidence>
<feature type="domain" description="Ammonium transporter AmtB-like" evidence="6">
    <location>
        <begin position="3"/>
        <end position="89"/>
    </location>
</feature>
<reference evidence="8" key="2">
    <citation type="submission" date="2016-04" db="UniProtKB">
        <authorList>
            <consortium name="WormBaseParasite"/>
        </authorList>
    </citation>
    <scope>IDENTIFICATION</scope>
</reference>
<keyword evidence="3" id="KW-1133">Transmembrane helix</keyword>